<dbReference type="Gene3D" id="3.40.50.300">
    <property type="entry name" value="P-loop containing nucleotide triphosphate hydrolases"/>
    <property type="match status" value="1"/>
</dbReference>
<name>A0A371HDR4_MUCPR</name>
<sequence>FEERLKKLMKEIKQSDEIILFINEVHTLIGAGAAEGAIDAANILKPALARATTLEEYRKHIEKIQLWRDDSSREGYEIHHKIRYNDEALVVAAQLSTSISEARELDKEVRQTIKEKEEAVRNQDFEK</sequence>
<keyword evidence="2" id="KW-0547">Nucleotide-binding</keyword>
<dbReference type="InterPro" id="IPR050130">
    <property type="entry name" value="ClpA_ClpB"/>
</dbReference>
<keyword evidence="1" id="KW-0677">Repeat</keyword>
<keyword evidence="3" id="KW-0067">ATP-binding</keyword>
<dbReference type="GO" id="GO:0005737">
    <property type="term" value="C:cytoplasm"/>
    <property type="evidence" value="ECO:0007669"/>
    <property type="project" value="TreeGrafter"/>
</dbReference>
<dbReference type="PANTHER" id="PTHR11638">
    <property type="entry name" value="ATP-DEPENDENT CLP PROTEASE"/>
    <property type="match status" value="1"/>
</dbReference>
<dbReference type="OrthoDB" id="47330at2759"/>
<organism evidence="4 5">
    <name type="scientific">Mucuna pruriens</name>
    <name type="common">Velvet bean</name>
    <name type="synonym">Dolichos pruriens</name>
    <dbReference type="NCBI Taxonomy" id="157652"/>
    <lineage>
        <taxon>Eukaryota</taxon>
        <taxon>Viridiplantae</taxon>
        <taxon>Streptophyta</taxon>
        <taxon>Embryophyta</taxon>
        <taxon>Tracheophyta</taxon>
        <taxon>Spermatophyta</taxon>
        <taxon>Magnoliopsida</taxon>
        <taxon>eudicotyledons</taxon>
        <taxon>Gunneridae</taxon>
        <taxon>Pentapetalae</taxon>
        <taxon>rosids</taxon>
        <taxon>fabids</taxon>
        <taxon>Fabales</taxon>
        <taxon>Fabaceae</taxon>
        <taxon>Papilionoideae</taxon>
        <taxon>50 kb inversion clade</taxon>
        <taxon>NPAAA clade</taxon>
        <taxon>indigoferoid/millettioid clade</taxon>
        <taxon>Phaseoleae</taxon>
        <taxon>Mucuna</taxon>
    </lineage>
</organism>
<evidence type="ECO:0000256" key="2">
    <source>
        <dbReference type="ARBA" id="ARBA00022741"/>
    </source>
</evidence>
<dbReference type="PANTHER" id="PTHR11638:SF155">
    <property type="entry name" value="CHAPERONE PROTEIN CLPC1, CHLOROPLASTIC-LIKE"/>
    <property type="match status" value="1"/>
</dbReference>
<dbReference type="GO" id="GO:0005524">
    <property type="term" value="F:ATP binding"/>
    <property type="evidence" value="ECO:0007669"/>
    <property type="project" value="UniProtKB-KW"/>
</dbReference>
<dbReference type="Gene3D" id="1.10.8.60">
    <property type="match status" value="1"/>
</dbReference>
<accession>A0A371HDR4</accession>
<dbReference type="STRING" id="157652.A0A371HDR4"/>
<dbReference type="AlphaFoldDB" id="A0A371HDR4"/>
<gene>
    <name evidence="4" type="ORF">CR513_15782</name>
</gene>
<comment type="caution">
    <text evidence="4">The sequence shown here is derived from an EMBL/GenBank/DDBJ whole genome shotgun (WGS) entry which is preliminary data.</text>
</comment>
<dbReference type="EMBL" id="QJKJ01002873">
    <property type="protein sequence ID" value="RDY00936.1"/>
    <property type="molecule type" value="Genomic_DNA"/>
</dbReference>
<evidence type="ECO:0000313" key="5">
    <source>
        <dbReference type="Proteomes" id="UP000257109"/>
    </source>
</evidence>
<dbReference type="GO" id="GO:0016887">
    <property type="term" value="F:ATP hydrolysis activity"/>
    <property type="evidence" value="ECO:0007669"/>
    <property type="project" value="TreeGrafter"/>
</dbReference>
<proteinExistence type="predicted"/>
<evidence type="ECO:0000256" key="3">
    <source>
        <dbReference type="ARBA" id="ARBA00022840"/>
    </source>
</evidence>
<dbReference type="GO" id="GO:0034605">
    <property type="term" value="P:cellular response to heat"/>
    <property type="evidence" value="ECO:0007669"/>
    <property type="project" value="TreeGrafter"/>
</dbReference>
<dbReference type="InterPro" id="IPR027417">
    <property type="entry name" value="P-loop_NTPase"/>
</dbReference>
<feature type="non-terminal residue" evidence="4">
    <location>
        <position position="1"/>
    </location>
</feature>
<evidence type="ECO:0000256" key="1">
    <source>
        <dbReference type="ARBA" id="ARBA00022737"/>
    </source>
</evidence>
<reference evidence="4" key="1">
    <citation type="submission" date="2018-05" db="EMBL/GenBank/DDBJ databases">
        <title>Draft genome of Mucuna pruriens seed.</title>
        <authorList>
            <person name="Nnadi N.E."/>
            <person name="Vos R."/>
            <person name="Hasami M.H."/>
            <person name="Devisetty U.K."/>
            <person name="Aguiy J.C."/>
        </authorList>
    </citation>
    <scope>NUCLEOTIDE SEQUENCE [LARGE SCALE GENOMIC DNA]</scope>
    <source>
        <strain evidence="4">JCA_2017</strain>
    </source>
</reference>
<dbReference type="SUPFAM" id="SSF52540">
    <property type="entry name" value="P-loop containing nucleoside triphosphate hydrolases"/>
    <property type="match status" value="1"/>
</dbReference>
<feature type="non-terminal residue" evidence="4">
    <location>
        <position position="127"/>
    </location>
</feature>
<evidence type="ECO:0000313" key="4">
    <source>
        <dbReference type="EMBL" id="RDY00936.1"/>
    </source>
</evidence>
<protein>
    <submittedName>
        <fullName evidence="4">Uncharacterized protein</fullName>
    </submittedName>
</protein>
<dbReference type="Proteomes" id="UP000257109">
    <property type="component" value="Unassembled WGS sequence"/>
</dbReference>
<keyword evidence="5" id="KW-1185">Reference proteome</keyword>